<dbReference type="RefSeq" id="WP_241988032.1">
    <property type="nucleotide sequence ID" value="NZ_SLWQ01000004.1"/>
</dbReference>
<keyword evidence="9" id="KW-1185">Reference proteome</keyword>
<dbReference type="Proteomes" id="UP000294862">
    <property type="component" value="Unassembled WGS sequence"/>
</dbReference>
<dbReference type="AlphaFoldDB" id="A0A4R2I9A5"/>
<evidence type="ECO:0000256" key="5">
    <source>
        <dbReference type="ARBA" id="ARBA00023315"/>
    </source>
</evidence>
<keyword evidence="4 8" id="KW-0808">Transferase</keyword>
<keyword evidence="2" id="KW-0678">Repressor</keyword>
<evidence type="ECO:0000256" key="3">
    <source>
        <dbReference type="ARBA" id="ARBA00022649"/>
    </source>
</evidence>
<dbReference type="EMBL" id="SLWQ01000004">
    <property type="protein sequence ID" value="TCO40652.1"/>
    <property type="molecule type" value="Genomic_DNA"/>
</dbReference>
<feature type="domain" description="N-acetyltransferase" evidence="7">
    <location>
        <begin position="70"/>
        <end position="147"/>
    </location>
</feature>
<dbReference type="Gene3D" id="3.40.630.30">
    <property type="match status" value="1"/>
</dbReference>
<evidence type="ECO:0000313" key="9">
    <source>
        <dbReference type="Proteomes" id="UP000294862"/>
    </source>
</evidence>
<dbReference type="SUPFAM" id="SSF55729">
    <property type="entry name" value="Acyl-CoA N-acyltransferases (Nat)"/>
    <property type="match status" value="1"/>
</dbReference>
<proteinExistence type="inferred from homology"/>
<evidence type="ECO:0000313" key="8">
    <source>
        <dbReference type="EMBL" id="TCO40652.1"/>
    </source>
</evidence>
<evidence type="ECO:0000256" key="6">
    <source>
        <dbReference type="ARBA" id="ARBA00049880"/>
    </source>
</evidence>
<gene>
    <name evidence="8" type="ORF">EV148_10413</name>
</gene>
<dbReference type="PANTHER" id="PTHR36449">
    <property type="entry name" value="ACETYLTRANSFERASE-RELATED"/>
    <property type="match status" value="1"/>
</dbReference>
<dbReference type="InterPro" id="IPR016181">
    <property type="entry name" value="Acyl_CoA_acyltransferase"/>
</dbReference>
<organism evidence="8 9">
    <name type="scientific">Dokdonella fugitiva</name>
    <dbReference type="NCBI Taxonomy" id="328517"/>
    <lineage>
        <taxon>Bacteria</taxon>
        <taxon>Pseudomonadati</taxon>
        <taxon>Pseudomonadota</taxon>
        <taxon>Gammaproteobacteria</taxon>
        <taxon>Lysobacterales</taxon>
        <taxon>Rhodanobacteraceae</taxon>
        <taxon>Dokdonella</taxon>
    </lineage>
</organism>
<evidence type="ECO:0000256" key="2">
    <source>
        <dbReference type="ARBA" id="ARBA00022491"/>
    </source>
</evidence>
<comment type="catalytic activity">
    <reaction evidence="6">
        <text>glycyl-tRNA(Gly) + acetyl-CoA = N-acetylglycyl-tRNA(Gly) + CoA + H(+)</text>
        <dbReference type="Rhea" id="RHEA:81867"/>
        <dbReference type="Rhea" id="RHEA-COMP:9683"/>
        <dbReference type="Rhea" id="RHEA-COMP:19766"/>
        <dbReference type="ChEBI" id="CHEBI:15378"/>
        <dbReference type="ChEBI" id="CHEBI:57287"/>
        <dbReference type="ChEBI" id="CHEBI:57288"/>
        <dbReference type="ChEBI" id="CHEBI:78522"/>
        <dbReference type="ChEBI" id="CHEBI:232036"/>
    </reaction>
</comment>
<accession>A0A4R2I9A5</accession>
<keyword evidence="3" id="KW-1277">Toxin-antitoxin system</keyword>
<evidence type="ECO:0000259" key="7">
    <source>
        <dbReference type="Pfam" id="PF13508"/>
    </source>
</evidence>
<comment type="similarity">
    <text evidence="1">Belongs to the acetyltransferase family. GNAT subfamily.</text>
</comment>
<reference evidence="8 9" key="1">
    <citation type="journal article" date="2015" name="Stand. Genomic Sci.">
        <title>Genomic Encyclopedia of Bacterial and Archaeal Type Strains, Phase III: the genomes of soil and plant-associated and newly described type strains.</title>
        <authorList>
            <person name="Whitman W.B."/>
            <person name="Woyke T."/>
            <person name="Klenk H.P."/>
            <person name="Zhou Y."/>
            <person name="Lilburn T.G."/>
            <person name="Beck B.J."/>
            <person name="De Vos P."/>
            <person name="Vandamme P."/>
            <person name="Eisen J.A."/>
            <person name="Garrity G."/>
            <person name="Hugenholtz P."/>
            <person name="Kyrpides N.C."/>
        </authorList>
    </citation>
    <scope>NUCLEOTIDE SEQUENCE [LARGE SCALE GENOMIC DNA]</scope>
    <source>
        <strain evidence="8 9">A3</strain>
    </source>
</reference>
<comment type="caution">
    <text evidence="8">The sequence shown here is derived from an EMBL/GenBank/DDBJ whole genome shotgun (WGS) entry which is preliminary data.</text>
</comment>
<dbReference type="GO" id="GO:0016747">
    <property type="term" value="F:acyltransferase activity, transferring groups other than amino-acyl groups"/>
    <property type="evidence" value="ECO:0007669"/>
    <property type="project" value="InterPro"/>
</dbReference>
<sequence length="166" mass="17961">MALAFAVLDGRLHDRDGFTCGVVPLDDYLRRFATQHHRDGIATTHVLVDDAAPLRILGYCSLAAAQLHLQELNEADRRRLPAYPVPAVRVGRLAVAAGQQGKGCGAMLVGHAVNQALAVRQSLGVRVIVVDAKDERAAAFYEAFGFRRTAEAGLTLYLPVVEFSKP</sequence>
<evidence type="ECO:0000256" key="4">
    <source>
        <dbReference type="ARBA" id="ARBA00022679"/>
    </source>
</evidence>
<keyword evidence="5" id="KW-0012">Acyltransferase</keyword>
<dbReference type="InterPro" id="IPR000182">
    <property type="entry name" value="GNAT_dom"/>
</dbReference>
<name>A0A4R2I9A5_9GAMM</name>
<dbReference type="PANTHER" id="PTHR36449:SF1">
    <property type="entry name" value="ACETYLTRANSFERASE"/>
    <property type="match status" value="1"/>
</dbReference>
<evidence type="ECO:0000256" key="1">
    <source>
        <dbReference type="ARBA" id="ARBA00009342"/>
    </source>
</evidence>
<protein>
    <submittedName>
        <fullName evidence="8">Acetyltransferase (GNAT) family protein</fullName>
    </submittedName>
</protein>
<dbReference type="Pfam" id="PF13508">
    <property type="entry name" value="Acetyltransf_7"/>
    <property type="match status" value="1"/>
</dbReference>